<name>A0A146MF31_LYGHE</name>
<feature type="region of interest" description="Disordered" evidence="1">
    <location>
        <begin position="1"/>
        <end position="33"/>
    </location>
</feature>
<dbReference type="EMBL" id="GDHC01000238">
    <property type="protein sequence ID" value="JAQ18391.1"/>
    <property type="molecule type" value="Transcribed_RNA"/>
</dbReference>
<sequence length="106" mass="11601">SNHMSYSSEHNLSLSRSPQNQPSYGSSTGRSAAYRPGKIIGFLKSLSPRFTLGRQCDAHEFAMQLLHACQKAILFRSVGNRKVAPLVAQSTALARICAGYMRSQVT</sequence>
<dbReference type="AlphaFoldDB" id="A0A146MF31"/>
<accession>A0A146MF31</accession>
<gene>
    <name evidence="2" type="primary">Usp36_1</name>
    <name evidence="2" type="ORF">g.20311</name>
</gene>
<feature type="compositionally biased region" description="Polar residues" evidence="1">
    <location>
        <begin position="1"/>
        <end position="30"/>
    </location>
</feature>
<dbReference type="SUPFAM" id="SSF54001">
    <property type="entry name" value="Cysteine proteinases"/>
    <property type="match status" value="1"/>
</dbReference>
<evidence type="ECO:0000256" key="1">
    <source>
        <dbReference type="SAM" id="MobiDB-lite"/>
    </source>
</evidence>
<protein>
    <submittedName>
        <fullName evidence="2">Ubiquitin carboxyl-terminal hydrolase 36</fullName>
    </submittedName>
</protein>
<keyword evidence="2" id="KW-0378">Hydrolase</keyword>
<evidence type="ECO:0000313" key="2">
    <source>
        <dbReference type="EMBL" id="JAQ18391.1"/>
    </source>
</evidence>
<dbReference type="Gene3D" id="3.90.70.10">
    <property type="entry name" value="Cysteine proteinases"/>
    <property type="match status" value="1"/>
</dbReference>
<dbReference type="InterPro" id="IPR038765">
    <property type="entry name" value="Papain-like_cys_pep_sf"/>
</dbReference>
<reference evidence="2" key="1">
    <citation type="journal article" date="2016" name="Gigascience">
        <title>De novo construction of an expanded transcriptome assembly for the western tarnished plant bug, Lygus hesperus.</title>
        <authorList>
            <person name="Tassone E.E."/>
            <person name="Geib S.M."/>
            <person name="Hall B."/>
            <person name="Fabrick J.A."/>
            <person name="Brent C.S."/>
            <person name="Hull J.J."/>
        </authorList>
    </citation>
    <scope>NUCLEOTIDE SEQUENCE</scope>
</reference>
<dbReference type="GO" id="GO:0016787">
    <property type="term" value="F:hydrolase activity"/>
    <property type="evidence" value="ECO:0007669"/>
    <property type="project" value="UniProtKB-KW"/>
</dbReference>
<proteinExistence type="predicted"/>
<feature type="non-terminal residue" evidence="2">
    <location>
        <position position="1"/>
    </location>
</feature>
<organism evidence="2">
    <name type="scientific">Lygus hesperus</name>
    <name type="common">Western plant bug</name>
    <dbReference type="NCBI Taxonomy" id="30085"/>
    <lineage>
        <taxon>Eukaryota</taxon>
        <taxon>Metazoa</taxon>
        <taxon>Ecdysozoa</taxon>
        <taxon>Arthropoda</taxon>
        <taxon>Hexapoda</taxon>
        <taxon>Insecta</taxon>
        <taxon>Pterygota</taxon>
        <taxon>Neoptera</taxon>
        <taxon>Paraneoptera</taxon>
        <taxon>Hemiptera</taxon>
        <taxon>Heteroptera</taxon>
        <taxon>Panheteroptera</taxon>
        <taxon>Cimicomorpha</taxon>
        <taxon>Miridae</taxon>
        <taxon>Mirini</taxon>
        <taxon>Lygus</taxon>
    </lineage>
</organism>